<feature type="coiled-coil region" evidence="1">
    <location>
        <begin position="523"/>
        <end position="585"/>
    </location>
</feature>
<dbReference type="AlphaFoldDB" id="A0A8J4FHH4"/>
<feature type="compositionally biased region" description="Basic and acidic residues" evidence="2">
    <location>
        <begin position="33"/>
        <end position="42"/>
    </location>
</feature>
<evidence type="ECO:0000313" key="4">
    <source>
        <dbReference type="EMBL" id="GIM03161.1"/>
    </source>
</evidence>
<evidence type="ECO:0000256" key="2">
    <source>
        <dbReference type="SAM" id="MobiDB-lite"/>
    </source>
</evidence>
<feature type="compositionally biased region" description="Low complexity" evidence="2">
    <location>
        <begin position="274"/>
        <end position="303"/>
    </location>
</feature>
<accession>A0A8J4FHH4</accession>
<reference evidence="3" key="1">
    <citation type="journal article" date="2021" name="Proc. Natl. Acad. Sci. U.S.A.">
        <title>Three genomes in the algal genus Volvox reveal the fate of a haploid sex-determining region after a transition to homothallism.</title>
        <authorList>
            <person name="Yamamoto K."/>
            <person name="Hamaji T."/>
            <person name="Kawai-Toyooka H."/>
            <person name="Matsuzaki R."/>
            <person name="Takahashi F."/>
            <person name="Nishimura Y."/>
            <person name="Kawachi M."/>
            <person name="Noguchi H."/>
            <person name="Minakuchi Y."/>
            <person name="Umen J.G."/>
            <person name="Toyoda A."/>
            <person name="Nozaki H."/>
        </authorList>
    </citation>
    <scope>NUCLEOTIDE SEQUENCE</scope>
    <source>
        <strain evidence="4">NIES-3785</strain>
        <strain evidence="3">NIES-3786</strain>
    </source>
</reference>
<keyword evidence="1" id="KW-0175">Coiled coil</keyword>
<dbReference type="EMBL" id="BNCP01000007">
    <property type="protein sequence ID" value="GIL75291.1"/>
    <property type="molecule type" value="Genomic_DNA"/>
</dbReference>
<dbReference type="EMBL" id="BNCQ01000013">
    <property type="protein sequence ID" value="GIM03161.1"/>
    <property type="molecule type" value="Genomic_DNA"/>
</dbReference>
<evidence type="ECO:0000256" key="1">
    <source>
        <dbReference type="SAM" id="Coils"/>
    </source>
</evidence>
<evidence type="ECO:0000313" key="3">
    <source>
        <dbReference type="EMBL" id="GIL75291.1"/>
    </source>
</evidence>
<feature type="compositionally biased region" description="Polar residues" evidence="2">
    <location>
        <begin position="14"/>
        <end position="31"/>
    </location>
</feature>
<feature type="compositionally biased region" description="Acidic residues" evidence="2">
    <location>
        <begin position="227"/>
        <end position="236"/>
    </location>
</feature>
<gene>
    <name evidence="3" type="ORF">Vretifemale_5115</name>
    <name evidence="4" type="ORF">Vretimale_7984</name>
</gene>
<keyword evidence="5" id="KW-1185">Reference proteome</keyword>
<dbReference type="Proteomes" id="UP000747110">
    <property type="component" value="Unassembled WGS sequence"/>
</dbReference>
<feature type="region of interest" description="Disordered" evidence="2">
    <location>
        <begin position="167"/>
        <end position="303"/>
    </location>
</feature>
<feature type="region of interest" description="Disordered" evidence="2">
    <location>
        <begin position="330"/>
        <end position="421"/>
    </location>
</feature>
<organism evidence="3 5">
    <name type="scientific">Volvox reticuliferus</name>
    <dbReference type="NCBI Taxonomy" id="1737510"/>
    <lineage>
        <taxon>Eukaryota</taxon>
        <taxon>Viridiplantae</taxon>
        <taxon>Chlorophyta</taxon>
        <taxon>core chlorophytes</taxon>
        <taxon>Chlorophyceae</taxon>
        <taxon>CS clade</taxon>
        <taxon>Chlamydomonadales</taxon>
        <taxon>Volvocaceae</taxon>
        <taxon>Volvox</taxon>
    </lineage>
</organism>
<evidence type="ECO:0000313" key="5">
    <source>
        <dbReference type="Proteomes" id="UP000747110"/>
    </source>
</evidence>
<feature type="compositionally biased region" description="Basic and acidic residues" evidence="2">
    <location>
        <begin position="487"/>
        <end position="500"/>
    </location>
</feature>
<feature type="compositionally biased region" description="Polar residues" evidence="2">
    <location>
        <begin position="502"/>
        <end position="513"/>
    </location>
</feature>
<protein>
    <submittedName>
        <fullName evidence="3">Uncharacterized protein</fullName>
    </submittedName>
</protein>
<feature type="region of interest" description="Disordered" evidence="2">
    <location>
        <begin position="452"/>
        <end position="520"/>
    </location>
</feature>
<dbReference type="OrthoDB" id="541207at2759"/>
<feature type="region of interest" description="Disordered" evidence="2">
    <location>
        <begin position="1"/>
        <end position="149"/>
    </location>
</feature>
<feature type="compositionally biased region" description="Low complexity" evidence="2">
    <location>
        <begin position="378"/>
        <end position="415"/>
    </location>
</feature>
<comment type="caution">
    <text evidence="3">The sequence shown here is derived from an EMBL/GenBank/DDBJ whole genome shotgun (WGS) entry which is preliminary data.</text>
</comment>
<proteinExistence type="predicted"/>
<sequence>MIGGLKQARFEFSSIRQPQLKTKPVQAQQKALHQLDVDKPPGGDEDDLLPDVPKDSGPPESSPVAAKGEPRNPKDTAGSSRSAGPPRGHEPAVQGAAKGGHRERGRPRTGTSIAQQDGPALKKHLESQQTQVAGCGVEVQRTNSQPMTGDDIWQLNLKLGRMVEQLADPEDSKACRRKQNGPTLTENLTKRWGGNYSQLLDKSFPTEAVEEPPPPKYEPPSFLENASVEDAEGNEDPEPRPSGCPDIATVAEAGPKSSPVLKTSAAATTAPNQKGAAAAVGTKTGAGRRGAAIGRKKASVAPAGLAAPAGAAAKGKVLVDTSGELDQGCADMDVCQDAEGDTETSDDQGDVQTSGRDRQQKDDDLTPMPRRGGRKAKAGATEAAAKAAQLRSQGQARRAARGAGTAAKAANGADQDPGDAMDTALTTFATALAPSGSTNPSRLRRSVPSVTAFGSTVSKPPLPPLPVDALEDPGTNGGDAGAVAAKRSRDTLMTCDDRPRTSKASRMEQQQQVKDTEALRSRNAELDIKCRQQADLIKELKEERANSEKRIASLEMERKRDASDLAATQREIEKLRAEVKDRDDKIKARDVEISKIRQSMLEVKQLKDQMDAVMKCWPK</sequence>
<dbReference type="Proteomes" id="UP000722791">
    <property type="component" value="Unassembled WGS sequence"/>
</dbReference>
<feature type="compositionally biased region" description="Basic and acidic residues" evidence="2">
    <location>
        <begin position="355"/>
        <end position="364"/>
    </location>
</feature>
<name>A0A8J4FHH4_9CHLO</name>
<feature type="compositionally biased region" description="Acidic residues" evidence="2">
    <location>
        <begin position="334"/>
        <end position="349"/>
    </location>
</feature>